<evidence type="ECO:0000259" key="3">
    <source>
        <dbReference type="Pfam" id="PF02517"/>
    </source>
</evidence>
<dbReference type="STRING" id="1666911.HLUCCA11_13845"/>
<dbReference type="Pfam" id="PF02517">
    <property type="entry name" value="Rce1-like"/>
    <property type="match status" value="1"/>
</dbReference>
<evidence type="ECO:0000313" key="5">
    <source>
        <dbReference type="Proteomes" id="UP000050465"/>
    </source>
</evidence>
<gene>
    <name evidence="4" type="ORF">HLUCCA11_13845</name>
</gene>
<feature type="region of interest" description="Disordered" evidence="1">
    <location>
        <begin position="7"/>
        <end position="26"/>
    </location>
</feature>
<protein>
    <submittedName>
        <fullName evidence="4">Putative metal-dependent membrane protease</fullName>
    </submittedName>
</protein>
<dbReference type="PANTHER" id="PTHR43592">
    <property type="entry name" value="CAAX AMINO TERMINAL PROTEASE"/>
    <property type="match status" value="1"/>
</dbReference>
<organism evidence="4 5">
    <name type="scientific">Phormidesmis priestleyi Ana</name>
    <dbReference type="NCBI Taxonomy" id="1666911"/>
    <lineage>
        <taxon>Bacteria</taxon>
        <taxon>Bacillati</taxon>
        <taxon>Cyanobacteriota</taxon>
        <taxon>Cyanophyceae</taxon>
        <taxon>Leptolyngbyales</taxon>
        <taxon>Leptolyngbyaceae</taxon>
        <taxon>Phormidesmis</taxon>
    </lineage>
</organism>
<feature type="transmembrane region" description="Helical" evidence="2">
    <location>
        <begin position="164"/>
        <end position="182"/>
    </location>
</feature>
<dbReference type="GO" id="GO:0006508">
    <property type="term" value="P:proteolysis"/>
    <property type="evidence" value="ECO:0007669"/>
    <property type="project" value="UniProtKB-KW"/>
</dbReference>
<dbReference type="PATRIC" id="fig|1666911.3.peg.11"/>
<name>A0A0P7ZIW9_9CYAN</name>
<keyword evidence="2" id="KW-1133">Transmembrane helix</keyword>
<comment type="caution">
    <text evidence="4">The sequence shown here is derived from an EMBL/GenBank/DDBJ whole genome shotgun (WGS) entry which is preliminary data.</text>
</comment>
<evidence type="ECO:0000313" key="4">
    <source>
        <dbReference type="EMBL" id="KPQ34592.1"/>
    </source>
</evidence>
<keyword evidence="2" id="KW-0472">Membrane</keyword>
<dbReference type="Proteomes" id="UP000050465">
    <property type="component" value="Unassembled WGS sequence"/>
</dbReference>
<dbReference type="GO" id="GO:0080120">
    <property type="term" value="P:CAAX-box protein maturation"/>
    <property type="evidence" value="ECO:0007669"/>
    <property type="project" value="UniProtKB-ARBA"/>
</dbReference>
<feature type="transmembrane region" description="Helical" evidence="2">
    <location>
        <begin position="135"/>
        <end position="157"/>
    </location>
</feature>
<evidence type="ECO:0000256" key="2">
    <source>
        <dbReference type="SAM" id="Phobius"/>
    </source>
</evidence>
<keyword evidence="4" id="KW-0645">Protease</keyword>
<feature type="transmembrane region" description="Helical" evidence="2">
    <location>
        <begin position="103"/>
        <end position="123"/>
    </location>
</feature>
<keyword evidence="2" id="KW-0812">Transmembrane</keyword>
<dbReference type="InterPro" id="IPR003675">
    <property type="entry name" value="Rce1/LyrA-like_dom"/>
</dbReference>
<dbReference type="AlphaFoldDB" id="A0A0P7ZIW9"/>
<dbReference type="PANTHER" id="PTHR43592:SF7">
    <property type="entry name" value="CAAX AMINO TERMINAL PROTEASE FAMILY PROTEIN"/>
    <property type="match status" value="1"/>
</dbReference>
<accession>A0A0P7ZIW9</accession>
<feature type="transmembrane region" description="Helical" evidence="2">
    <location>
        <begin position="69"/>
        <end position="91"/>
    </location>
</feature>
<proteinExistence type="predicted"/>
<feature type="domain" description="CAAX prenyl protease 2/Lysostaphin resistance protein A-like" evidence="3">
    <location>
        <begin position="114"/>
        <end position="201"/>
    </location>
</feature>
<sequence>MSKFFKRVQNQNKKAAQPKRKRVEPEITETEQLDRSQLLVAMAVTALILLLVARLWLFFEPLQLSAAIVWHDAGIGLIVGLAISAVSAAIYRLWPAYQKSADFYLNFVLAPLTLSDSIWVGLLPGMSEELLFRGVMLPAIGLNATGLLVSSLCFGVLHMSSWRQWPYAIWATCIGLVLGFSALATHNLLVPVVAHITTNLVSSLFWQYQNRPIDR</sequence>
<keyword evidence="4" id="KW-0378">Hydrolase</keyword>
<feature type="transmembrane region" description="Helical" evidence="2">
    <location>
        <begin position="38"/>
        <end position="57"/>
    </location>
</feature>
<evidence type="ECO:0000256" key="1">
    <source>
        <dbReference type="SAM" id="MobiDB-lite"/>
    </source>
</evidence>
<reference evidence="4 5" key="1">
    <citation type="submission" date="2015-09" db="EMBL/GenBank/DDBJ databases">
        <title>Identification and resolution of microdiversity through metagenomic sequencing of parallel consortia.</title>
        <authorList>
            <person name="Nelson W.C."/>
            <person name="Romine M.F."/>
            <person name="Lindemann S.R."/>
        </authorList>
    </citation>
    <scope>NUCLEOTIDE SEQUENCE [LARGE SCALE GENOMIC DNA]</scope>
    <source>
        <strain evidence="4">Ana</strain>
    </source>
</reference>
<dbReference type="EMBL" id="LJZR01000018">
    <property type="protein sequence ID" value="KPQ34592.1"/>
    <property type="molecule type" value="Genomic_DNA"/>
</dbReference>
<dbReference type="GO" id="GO:0004175">
    <property type="term" value="F:endopeptidase activity"/>
    <property type="evidence" value="ECO:0007669"/>
    <property type="project" value="UniProtKB-ARBA"/>
</dbReference>